<organism evidence="4 5">
    <name type="scientific">Orchesella dallaii</name>
    <dbReference type="NCBI Taxonomy" id="48710"/>
    <lineage>
        <taxon>Eukaryota</taxon>
        <taxon>Metazoa</taxon>
        <taxon>Ecdysozoa</taxon>
        <taxon>Arthropoda</taxon>
        <taxon>Hexapoda</taxon>
        <taxon>Collembola</taxon>
        <taxon>Entomobryomorpha</taxon>
        <taxon>Entomobryoidea</taxon>
        <taxon>Orchesellidae</taxon>
        <taxon>Orchesellinae</taxon>
        <taxon>Orchesella</taxon>
    </lineage>
</organism>
<accession>A0ABP1REC2</accession>
<feature type="domain" description="Sulfotransferase" evidence="3">
    <location>
        <begin position="71"/>
        <end position="336"/>
    </location>
</feature>
<evidence type="ECO:0000256" key="1">
    <source>
        <dbReference type="ARBA" id="ARBA00005771"/>
    </source>
</evidence>
<dbReference type="EMBL" id="CAXLJM020000069">
    <property type="protein sequence ID" value="CAL8125924.1"/>
    <property type="molecule type" value="Genomic_DNA"/>
</dbReference>
<dbReference type="Pfam" id="PF00685">
    <property type="entry name" value="Sulfotransfer_1"/>
    <property type="match status" value="1"/>
</dbReference>
<evidence type="ECO:0000256" key="2">
    <source>
        <dbReference type="ARBA" id="ARBA00022679"/>
    </source>
</evidence>
<protein>
    <recommendedName>
        <fullName evidence="3">Sulfotransferase domain-containing protein</fullName>
    </recommendedName>
</protein>
<dbReference type="Proteomes" id="UP001642540">
    <property type="component" value="Unassembled WGS sequence"/>
</dbReference>
<evidence type="ECO:0000313" key="4">
    <source>
        <dbReference type="EMBL" id="CAL8125924.1"/>
    </source>
</evidence>
<proteinExistence type="inferred from homology"/>
<gene>
    <name evidence="4" type="ORF">ODALV1_LOCUS21190</name>
</gene>
<dbReference type="InterPro" id="IPR000863">
    <property type="entry name" value="Sulfotransferase_dom"/>
</dbReference>
<dbReference type="InterPro" id="IPR027417">
    <property type="entry name" value="P-loop_NTPase"/>
</dbReference>
<reference evidence="4 5" key="1">
    <citation type="submission" date="2024-08" db="EMBL/GenBank/DDBJ databases">
        <authorList>
            <person name="Cucini C."/>
            <person name="Frati F."/>
        </authorList>
    </citation>
    <scope>NUCLEOTIDE SEQUENCE [LARGE SCALE GENOMIC DNA]</scope>
</reference>
<keyword evidence="2" id="KW-0808">Transferase</keyword>
<dbReference type="PANTHER" id="PTHR11783">
    <property type="entry name" value="SULFOTRANSFERASE SULT"/>
    <property type="match status" value="1"/>
</dbReference>
<name>A0ABP1REC2_9HEXA</name>
<dbReference type="Gene3D" id="3.40.50.300">
    <property type="entry name" value="P-loop containing nucleotide triphosphate hydrolases"/>
    <property type="match status" value="1"/>
</dbReference>
<comment type="similarity">
    <text evidence="1">Belongs to the sulfotransferase 1 family.</text>
</comment>
<dbReference type="SUPFAM" id="SSF52540">
    <property type="entry name" value="P-loop containing nucleoside triphosphate hydrolases"/>
    <property type="match status" value="1"/>
</dbReference>
<comment type="caution">
    <text evidence="4">The sequence shown here is derived from an EMBL/GenBank/DDBJ whole genome shotgun (WGS) entry which is preliminary data.</text>
</comment>
<evidence type="ECO:0000313" key="5">
    <source>
        <dbReference type="Proteomes" id="UP001642540"/>
    </source>
</evidence>
<evidence type="ECO:0000259" key="3">
    <source>
        <dbReference type="Pfam" id="PF00685"/>
    </source>
</evidence>
<keyword evidence="5" id="KW-1185">Reference proteome</keyword>
<sequence length="347" mass="40806">MPEIREVIARSPATIGLGKVANEAEEDSDHAHNDALVYHDLFKKFGNWNICYLPKHYSNHSAYIEQFQVRDDDVWVVSFIKAGTTWTQEMAWMIGNDMDFENAKTILPVRFPYFEFDASWDENGNDTTTKPAKGKRNMTSMEIVHHMPSTRYIKTHLPFNLLPQQIQTRERSPKILYVARNPKDVCVSFYHHKVLTEAYDKSIDEFVDEFVDDVSQSNYAPYWTHVKEFWKRRHQSNILFITFEDMKRDLRSVVEKVSQFMGKTLSESDMEKLLSHLSFESMKSNPYVNYDEITDKLTRVHGTERKTHFMRKGKVGSWKEELSLQSIQKMDAWISKNRIPGLWDDVL</sequence>